<dbReference type="InterPro" id="IPR001508">
    <property type="entry name" value="Iono_Glu_rcpt_met"/>
</dbReference>
<feature type="disulfide bond" evidence="19">
    <location>
        <begin position="705"/>
        <end position="761"/>
    </location>
</feature>
<dbReference type="SUPFAM" id="SSF53850">
    <property type="entry name" value="Periplasmic binding protein-like II"/>
    <property type="match status" value="1"/>
</dbReference>
<keyword evidence="11" id="KW-0325">Glycoprotein</keyword>
<feature type="domain" description="Ionotropic glutamate receptor C-terminal" evidence="22">
    <location>
        <begin position="390"/>
        <end position="756"/>
    </location>
</feature>
<comment type="similarity">
    <text evidence="1">Belongs to the glutamate-gated ion channel (TC 1.A.10.1) family.</text>
</comment>
<dbReference type="FunFam" id="3.40.190.10:FF:000060">
    <property type="entry name" value="Glutamate receptor ionotropic, kainate 1"/>
    <property type="match status" value="1"/>
</dbReference>
<dbReference type="AlphaFoldDB" id="A0A1D1UW25"/>
<evidence type="ECO:0000256" key="19">
    <source>
        <dbReference type="PIRSR" id="PIRSR601508-3"/>
    </source>
</evidence>
<feature type="transmembrane region" description="Helical" evidence="20">
    <location>
        <begin position="591"/>
        <end position="617"/>
    </location>
</feature>
<dbReference type="GO" id="GO:0045211">
    <property type="term" value="C:postsynaptic membrane"/>
    <property type="evidence" value="ECO:0007669"/>
    <property type="project" value="UniProtKB-SubCell"/>
</dbReference>
<evidence type="ECO:0000256" key="5">
    <source>
        <dbReference type="ARBA" id="ARBA00022729"/>
    </source>
</evidence>
<dbReference type="InterPro" id="IPR015683">
    <property type="entry name" value="Ionotropic_Glu_rcpt"/>
</dbReference>
<evidence type="ECO:0000256" key="16">
    <source>
        <dbReference type="ARBA" id="ARBA00072754"/>
    </source>
</evidence>
<feature type="domain" description="Ionotropic glutamate receptor L-glutamate and glycine-binding" evidence="23">
    <location>
        <begin position="400"/>
        <end position="463"/>
    </location>
</feature>
<evidence type="ECO:0000259" key="23">
    <source>
        <dbReference type="SMART" id="SM00918"/>
    </source>
</evidence>
<keyword evidence="19" id="KW-1015">Disulfide bond</keyword>
<keyword evidence="3" id="KW-1003">Cell membrane</keyword>
<keyword evidence="10" id="KW-0675">Receptor</keyword>
<dbReference type="Gene3D" id="3.40.190.10">
    <property type="entry name" value="Periplasmic binding protein-like II"/>
    <property type="match status" value="2"/>
</dbReference>
<evidence type="ECO:0000256" key="7">
    <source>
        <dbReference type="ARBA" id="ARBA00023018"/>
    </source>
</evidence>
<evidence type="ECO:0000256" key="20">
    <source>
        <dbReference type="SAM" id="Phobius"/>
    </source>
</evidence>
<keyword evidence="12" id="KW-0628">Postsynaptic cell membrane</keyword>
<evidence type="ECO:0000256" key="14">
    <source>
        <dbReference type="ARBA" id="ARBA00023303"/>
    </source>
</evidence>
<comment type="subcellular location">
    <subcellularLocation>
        <location evidence="15">Postsynaptic cell membrane</location>
        <topology evidence="15">Multi-pass membrane protein</topology>
    </subcellularLocation>
</comment>
<organism evidence="24 25">
    <name type="scientific">Ramazzottius varieornatus</name>
    <name type="common">Water bear</name>
    <name type="synonym">Tardigrade</name>
    <dbReference type="NCBI Taxonomy" id="947166"/>
    <lineage>
        <taxon>Eukaryota</taxon>
        <taxon>Metazoa</taxon>
        <taxon>Ecdysozoa</taxon>
        <taxon>Tardigrada</taxon>
        <taxon>Eutardigrada</taxon>
        <taxon>Parachela</taxon>
        <taxon>Hypsibioidea</taxon>
        <taxon>Ramazzottiidae</taxon>
        <taxon>Ramazzottius</taxon>
    </lineage>
</organism>
<dbReference type="GO" id="GO:0008328">
    <property type="term" value="C:ionotropic glutamate receptor complex"/>
    <property type="evidence" value="ECO:0007669"/>
    <property type="project" value="UniProtKB-ARBA"/>
</dbReference>
<protein>
    <recommendedName>
        <fullName evidence="16">Glutamate receptor 1</fullName>
    </recommendedName>
</protein>
<dbReference type="SUPFAM" id="SSF81324">
    <property type="entry name" value="Voltage-gated potassium channels"/>
    <property type="match status" value="1"/>
</dbReference>
<feature type="site" description="Crucial to convey clamshell closure to channel opening" evidence="18">
    <location>
        <position position="624"/>
    </location>
</feature>
<dbReference type="PRINTS" id="PR00177">
    <property type="entry name" value="NMDARECEPTOR"/>
</dbReference>
<name>A0A1D1UW25_RAMVA</name>
<dbReference type="GO" id="GO:0004970">
    <property type="term" value="F:glutamate-gated receptor activity"/>
    <property type="evidence" value="ECO:0007669"/>
    <property type="project" value="UniProtKB-ARBA"/>
</dbReference>
<evidence type="ECO:0000256" key="3">
    <source>
        <dbReference type="ARBA" id="ARBA00022475"/>
    </source>
</evidence>
<feature type="binding site" evidence="17">
    <location>
        <position position="474"/>
    </location>
    <ligand>
        <name>L-glutamate</name>
        <dbReference type="ChEBI" id="CHEBI:29985"/>
    </ligand>
</feature>
<keyword evidence="5 21" id="KW-0732">Signal</keyword>
<keyword evidence="8" id="KW-0406">Ion transport</keyword>
<dbReference type="Gene3D" id="3.40.50.2300">
    <property type="match status" value="2"/>
</dbReference>
<dbReference type="EMBL" id="BDGG01000001">
    <property type="protein sequence ID" value="GAU90348.1"/>
    <property type="molecule type" value="Genomic_DNA"/>
</dbReference>
<feature type="transmembrane region" description="Helical" evidence="20">
    <location>
        <begin position="519"/>
        <end position="538"/>
    </location>
</feature>
<evidence type="ECO:0000256" key="4">
    <source>
        <dbReference type="ARBA" id="ARBA00022692"/>
    </source>
</evidence>
<feature type="chain" id="PRO_5008897675" description="Glutamate receptor 1" evidence="21">
    <location>
        <begin position="22"/>
        <end position="846"/>
    </location>
</feature>
<feature type="transmembrane region" description="Helical" evidence="20">
    <location>
        <begin position="780"/>
        <end position="802"/>
    </location>
</feature>
<dbReference type="Pfam" id="PF00060">
    <property type="entry name" value="Lig_chan"/>
    <property type="match status" value="1"/>
</dbReference>
<evidence type="ECO:0000256" key="1">
    <source>
        <dbReference type="ARBA" id="ARBA00008685"/>
    </source>
</evidence>
<evidence type="ECO:0000256" key="18">
    <source>
        <dbReference type="PIRSR" id="PIRSR601508-2"/>
    </source>
</evidence>
<reference evidence="24 25" key="1">
    <citation type="journal article" date="2016" name="Nat. Commun.">
        <title>Extremotolerant tardigrade genome and improved radiotolerance of human cultured cells by tardigrade-unique protein.</title>
        <authorList>
            <person name="Hashimoto T."/>
            <person name="Horikawa D.D."/>
            <person name="Saito Y."/>
            <person name="Kuwahara H."/>
            <person name="Kozuka-Hata H."/>
            <person name="Shin-I T."/>
            <person name="Minakuchi Y."/>
            <person name="Ohishi K."/>
            <person name="Motoyama A."/>
            <person name="Aizu T."/>
            <person name="Enomoto A."/>
            <person name="Kondo K."/>
            <person name="Tanaka S."/>
            <person name="Hara Y."/>
            <person name="Koshikawa S."/>
            <person name="Sagara H."/>
            <person name="Miura T."/>
            <person name="Yokobori S."/>
            <person name="Miyagawa K."/>
            <person name="Suzuki Y."/>
            <person name="Kubo T."/>
            <person name="Oyama M."/>
            <person name="Kohara Y."/>
            <person name="Fujiyama A."/>
            <person name="Arakawa K."/>
            <person name="Katayama T."/>
            <person name="Toyoda A."/>
            <person name="Kunieda T."/>
        </authorList>
    </citation>
    <scope>NUCLEOTIDE SEQUENCE [LARGE SCALE GENOMIC DNA]</scope>
    <source>
        <strain evidence="24 25">YOKOZUNA-1</strain>
    </source>
</reference>
<sequence length="846" mass="94689">MIVRLCLPILFLGLLIQEIHPARVNRQKASLAILGIFDETTSHLKPVFTSAIAAANDLQDADTVVGIQLDLTGADYKKSEDVCRRLESSGNVVAVIGFHKIDGAPFDLVRSITDMLEVPYIRLPFPEDRAYGNAVLALIKQYDWTVFAVLYEDPHELTMLEELFRRTTSRYTVTFRQLSGLHYHDTLRELKTNMETRFILRTSPKVALKVLREAQQLRMITAEHHYILCALDAYALDLPTFTHEQTKISAFQLIDANSTTNVRPSRQEENNEVPLKLTTEEVLVFDSVTLLFTALHGYGLGNIQPYSVDCDTAESWLQGSEISNAISGTDFEGMTGTVTFDAEGQRTNFDLGVIEAGEEGFVQVGMWSSNDGLRMGEVVEKGAGTLKGKVLRAVTVYEEPYVMLKKDHEVRSGNDKFEGYAVDLMNRISEDLGFNYTVAVFGGHGVYDPVKNQWNGLIRELIEKRGDIAVGGITISHNREQVVDFTKPFMHLGISILYRKPKAQPPDLFSFLHPFSTDVWFYIITALIGVSVAIFVLAKFTPYEWYNPHPCDDSNDVMENQFTIGNSIWFTVGSLMQQGNDVSPKAVSTRIIAGCWSFFTLIMIASYTANLAAFLAVERTDQPIKGADDLAKQTEIKYGCYEGGATYNFFKESKHPVYQKMWMTMNQDPNSFVKSGDQGIRKVLAEKYAYLMESPSLEYNVNKQCELVQVGGLLDSKGFGFATQQNSPYRDEISKTILRMQENSELELLKDKWWKGRGALCGGGNAQDANSELGMANVGGVFVVLAAGIAVALLITVIEFFWKVAKLSKATKRPFCEEVARSFMYALKLHGPVARSRRKSGQLCLR</sequence>
<keyword evidence="7" id="KW-0770">Synapse</keyword>
<evidence type="ECO:0000256" key="2">
    <source>
        <dbReference type="ARBA" id="ARBA00022448"/>
    </source>
</evidence>
<evidence type="ECO:0000256" key="9">
    <source>
        <dbReference type="ARBA" id="ARBA00023136"/>
    </source>
</evidence>
<dbReference type="PANTHER" id="PTHR18966">
    <property type="entry name" value="IONOTROPIC GLUTAMATE RECEPTOR"/>
    <property type="match status" value="1"/>
</dbReference>
<evidence type="ECO:0000256" key="21">
    <source>
        <dbReference type="SAM" id="SignalP"/>
    </source>
</evidence>
<evidence type="ECO:0000256" key="8">
    <source>
        <dbReference type="ARBA" id="ARBA00023065"/>
    </source>
</evidence>
<feature type="binding site" evidence="17">
    <location>
        <position position="646"/>
    </location>
    <ligand>
        <name>L-glutamate</name>
        <dbReference type="ChEBI" id="CHEBI:29985"/>
    </ligand>
</feature>
<dbReference type="Pfam" id="PF10613">
    <property type="entry name" value="Lig_chan-Glu_bd"/>
    <property type="match status" value="1"/>
</dbReference>
<feature type="site" description="Interaction with the cone snail toxin Con-ikot-ikot" evidence="18">
    <location>
        <position position="651"/>
    </location>
</feature>
<dbReference type="FunFam" id="3.40.190.10:FF:000178">
    <property type="entry name" value="Glutamate receptor subunit"/>
    <property type="match status" value="1"/>
</dbReference>
<evidence type="ECO:0000256" key="11">
    <source>
        <dbReference type="ARBA" id="ARBA00023180"/>
    </source>
</evidence>
<evidence type="ECO:0000259" key="22">
    <source>
        <dbReference type="SMART" id="SM00079"/>
    </source>
</evidence>
<dbReference type="SMART" id="SM00079">
    <property type="entry name" value="PBPe"/>
    <property type="match status" value="1"/>
</dbReference>
<proteinExistence type="inferred from homology"/>
<dbReference type="FunFam" id="1.10.287.70:FF:000064">
    <property type="entry name" value="Glutamate receptor ionotropic, kainate"/>
    <property type="match status" value="1"/>
</dbReference>
<feature type="binding site" evidence="17">
    <location>
        <position position="479"/>
    </location>
    <ligand>
        <name>L-glutamate</name>
        <dbReference type="ChEBI" id="CHEBI:29985"/>
    </ligand>
</feature>
<dbReference type="Gene3D" id="1.10.287.70">
    <property type="match status" value="1"/>
</dbReference>
<evidence type="ECO:0000313" key="25">
    <source>
        <dbReference type="Proteomes" id="UP000186922"/>
    </source>
</evidence>
<comment type="caution">
    <text evidence="24">The sequence shown here is derived from an EMBL/GenBank/DDBJ whole genome shotgun (WGS) entry which is preliminary data.</text>
</comment>
<keyword evidence="6 20" id="KW-1133">Transmembrane helix</keyword>
<evidence type="ECO:0000256" key="13">
    <source>
        <dbReference type="ARBA" id="ARBA00023286"/>
    </source>
</evidence>
<keyword evidence="14" id="KW-0407">Ion channel</keyword>
<dbReference type="Pfam" id="PF01094">
    <property type="entry name" value="ANF_receptor"/>
    <property type="match status" value="1"/>
</dbReference>
<keyword evidence="2" id="KW-0813">Transport</keyword>
<dbReference type="STRING" id="947166.A0A1D1UW25"/>
<dbReference type="InterPro" id="IPR001320">
    <property type="entry name" value="Iontro_rcpt_C"/>
</dbReference>
<gene>
    <name evidence="24" type="primary">RvY_02776-1</name>
    <name evidence="24" type="synonym">RvY_02776.1</name>
    <name evidence="24" type="ORF">RvY_02776</name>
</gene>
<dbReference type="InterPro" id="IPR001828">
    <property type="entry name" value="ANF_lig-bd_rcpt"/>
</dbReference>
<dbReference type="InterPro" id="IPR028082">
    <property type="entry name" value="Peripla_BP_I"/>
</dbReference>
<feature type="signal peptide" evidence="21">
    <location>
        <begin position="1"/>
        <end position="21"/>
    </location>
</feature>
<evidence type="ECO:0000256" key="10">
    <source>
        <dbReference type="ARBA" id="ARBA00023170"/>
    </source>
</evidence>
<evidence type="ECO:0000256" key="17">
    <source>
        <dbReference type="PIRSR" id="PIRSR601508-1"/>
    </source>
</evidence>
<dbReference type="InterPro" id="IPR019594">
    <property type="entry name" value="Glu/Gly-bd"/>
</dbReference>
<dbReference type="Proteomes" id="UP000186922">
    <property type="component" value="Unassembled WGS sequence"/>
</dbReference>
<evidence type="ECO:0000256" key="12">
    <source>
        <dbReference type="ARBA" id="ARBA00023257"/>
    </source>
</evidence>
<dbReference type="SMART" id="SM00918">
    <property type="entry name" value="Lig_chan-Glu_bd"/>
    <property type="match status" value="1"/>
</dbReference>
<feature type="binding site" evidence="17">
    <location>
        <position position="693"/>
    </location>
    <ligand>
        <name>L-glutamate</name>
        <dbReference type="ChEBI" id="CHEBI:29985"/>
    </ligand>
</feature>
<keyword evidence="9 20" id="KW-0472">Membrane</keyword>
<evidence type="ECO:0000256" key="15">
    <source>
        <dbReference type="ARBA" id="ARBA00034104"/>
    </source>
</evidence>
<keyword evidence="4 20" id="KW-0812">Transmembrane</keyword>
<accession>A0A1D1UW25</accession>
<keyword evidence="25" id="KW-1185">Reference proteome</keyword>
<evidence type="ECO:0000256" key="6">
    <source>
        <dbReference type="ARBA" id="ARBA00022989"/>
    </source>
</evidence>
<dbReference type="SUPFAM" id="SSF53822">
    <property type="entry name" value="Periplasmic binding protein-like I"/>
    <property type="match status" value="1"/>
</dbReference>
<dbReference type="OrthoDB" id="5984008at2759"/>
<keyword evidence="13" id="KW-1071">Ligand-gated ion channel</keyword>
<evidence type="ECO:0000313" key="24">
    <source>
        <dbReference type="EMBL" id="GAU90348.1"/>
    </source>
</evidence>